<dbReference type="InterPro" id="IPR029056">
    <property type="entry name" value="Ribokinase-like"/>
</dbReference>
<keyword evidence="3 5" id="KW-0418">Kinase</keyword>
<evidence type="ECO:0000313" key="5">
    <source>
        <dbReference type="EMBL" id="MCW3798767.1"/>
    </source>
</evidence>
<evidence type="ECO:0000313" key="6">
    <source>
        <dbReference type="Proteomes" id="UP001526246"/>
    </source>
</evidence>
<dbReference type="Gene3D" id="3.40.1190.20">
    <property type="match status" value="1"/>
</dbReference>
<gene>
    <name evidence="5" type="ORF">OMW55_13210</name>
</gene>
<sequence length="328" mass="33947">MSSRRFDVLAMGDAIVDVIATCDDGFLLAHGLPKGSMQLLSTEQADKLYNAMGSARETSGGSAANTMAGVAAMGGRAAFVGQVASDQLGAIFAHDMRALGVTFETPALANGHPTGRCLILVTPDAQRTMNTCPGAAHQLAPAALDEAAIRDAAILYLEGYLFGPELPRSAMHRAVGIARKAGNQVAFTLSESVCLPGRKEGLQAMIAEGGIDLIFANEAEVQQLTGRGDLDGAIAEITSQVPTLVVTRGEHGALAVERGERTDVPAIAVQKVVDTTGAGDLFAAGFLTARAMGHGIDRQLMTGAIAAAEVIGHFGARPMSDLKQLVKL</sequence>
<evidence type="ECO:0000259" key="4">
    <source>
        <dbReference type="Pfam" id="PF00294"/>
    </source>
</evidence>
<dbReference type="PANTHER" id="PTHR43320:SF3">
    <property type="entry name" value="CARBOHYDRATE KINASE PFKB DOMAIN-CONTAINING PROTEIN"/>
    <property type="match status" value="1"/>
</dbReference>
<organism evidence="5 6">
    <name type="scientific">Sphingomonas arvum</name>
    <dbReference type="NCBI Taxonomy" id="2992113"/>
    <lineage>
        <taxon>Bacteria</taxon>
        <taxon>Pseudomonadati</taxon>
        <taxon>Pseudomonadota</taxon>
        <taxon>Alphaproteobacteria</taxon>
        <taxon>Sphingomonadales</taxon>
        <taxon>Sphingomonadaceae</taxon>
        <taxon>Sphingomonas</taxon>
    </lineage>
</organism>
<keyword evidence="2" id="KW-0808">Transferase</keyword>
<dbReference type="Pfam" id="PF00294">
    <property type="entry name" value="PfkB"/>
    <property type="match status" value="1"/>
</dbReference>
<comment type="caution">
    <text evidence="5">The sequence shown here is derived from an EMBL/GenBank/DDBJ whole genome shotgun (WGS) entry which is preliminary data.</text>
</comment>
<dbReference type="Proteomes" id="UP001526246">
    <property type="component" value="Unassembled WGS sequence"/>
</dbReference>
<feature type="domain" description="Carbohydrate kinase PfkB" evidence="4">
    <location>
        <begin position="51"/>
        <end position="318"/>
    </location>
</feature>
<proteinExistence type="inferred from homology"/>
<dbReference type="InterPro" id="IPR052700">
    <property type="entry name" value="Carb_kinase_PfkB-like"/>
</dbReference>
<keyword evidence="6" id="KW-1185">Reference proteome</keyword>
<evidence type="ECO:0000256" key="2">
    <source>
        <dbReference type="ARBA" id="ARBA00022679"/>
    </source>
</evidence>
<name>A0ABT3JI55_9SPHN</name>
<dbReference type="PROSITE" id="PS00584">
    <property type="entry name" value="PFKB_KINASES_2"/>
    <property type="match status" value="1"/>
</dbReference>
<accession>A0ABT3JI55</accession>
<comment type="similarity">
    <text evidence="1">Belongs to the carbohydrate kinase PfkB family.</text>
</comment>
<dbReference type="CDD" id="cd01168">
    <property type="entry name" value="adenosine_kinase"/>
    <property type="match status" value="1"/>
</dbReference>
<protein>
    <submittedName>
        <fullName evidence="5">Adenosine kinase</fullName>
    </submittedName>
</protein>
<dbReference type="SUPFAM" id="SSF53613">
    <property type="entry name" value="Ribokinase-like"/>
    <property type="match status" value="1"/>
</dbReference>
<dbReference type="InterPro" id="IPR002173">
    <property type="entry name" value="Carboh/pur_kinase_PfkB_CS"/>
</dbReference>
<dbReference type="RefSeq" id="WP_264883791.1">
    <property type="nucleotide sequence ID" value="NZ_JAPDOB010000002.1"/>
</dbReference>
<reference evidence="5 6" key="1">
    <citation type="submission" date="2022-10" db="EMBL/GenBank/DDBJ databases">
        <title>Sphingomonas sp.</title>
        <authorList>
            <person name="Jin C."/>
        </authorList>
    </citation>
    <scope>NUCLEOTIDE SEQUENCE [LARGE SCALE GENOMIC DNA]</scope>
    <source>
        <strain evidence="5 6">BN140010</strain>
    </source>
</reference>
<dbReference type="GO" id="GO:0016301">
    <property type="term" value="F:kinase activity"/>
    <property type="evidence" value="ECO:0007669"/>
    <property type="project" value="UniProtKB-KW"/>
</dbReference>
<dbReference type="EMBL" id="JAPDOB010000002">
    <property type="protein sequence ID" value="MCW3798767.1"/>
    <property type="molecule type" value="Genomic_DNA"/>
</dbReference>
<dbReference type="InterPro" id="IPR011611">
    <property type="entry name" value="PfkB_dom"/>
</dbReference>
<dbReference type="PANTHER" id="PTHR43320">
    <property type="entry name" value="SUGAR KINASE"/>
    <property type="match status" value="1"/>
</dbReference>
<evidence type="ECO:0000256" key="3">
    <source>
        <dbReference type="ARBA" id="ARBA00022777"/>
    </source>
</evidence>
<evidence type="ECO:0000256" key="1">
    <source>
        <dbReference type="ARBA" id="ARBA00010688"/>
    </source>
</evidence>